<dbReference type="PROSITE" id="PS50985">
    <property type="entry name" value="GRAS"/>
    <property type="match status" value="1"/>
</dbReference>
<dbReference type="EMBL" id="JAWXYG010000001">
    <property type="protein sequence ID" value="KAK4286540.1"/>
    <property type="molecule type" value="Genomic_DNA"/>
</dbReference>
<feature type="region of interest" description="Disordered" evidence="6">
    <location>
        <begin position="147"/>
        <end position="169"/>
    </location>
</feature>
<dbReference type="Proteomes" id="UP001293593">
    <property type="component" value="Unassembled WGS sequence"/>
</dbReference>
<feature type="compositionally biased region" description="Basic and acidic residues" evidence="6">
    <location>
        <begin position="203"/>
        <end position="222"/>
    </location>
</feature>
<evidence type="ECO:0000313" key="7">
    <source>
        <dbReference type="EMBL" id="KAK4286540.1"/>
    </source>
</evidence>
<evidence type="ECO:0000256" key="6">
    <source>
        <dbReference type="SAM" id="MobiDB-lite"/>
    </source>
</evidence>
<dbReference type="PANTHER" id="PTHR31636">
    <property type="entry name" value="OSJNBA0084A10.13 PROTEIN-RELATED"/>
    <property type="match status" value="1"/>
</dbReference>
<gene>
    <name evidence="7" type="ORF">QN277_003082</name>
</gene>
<reference evidence="7" key="1">
    <citation type="submission" date="2023-10" db="EMBL/GenBank/DDBJ databases">
        <title>Chromosome-level genome of the transformable northern wattle, Acacia crassicarpa.</title>
        <authorList>
            <person name="Massaro I."/>
            <person name="Sinha N.R."/>
            <person name="Poethig S."/>
            <person name="Leichty A.R."/>
        </authorList>
    </citation>
    <scope>NUCLEOTIDE SEQUENCE</scope>
    <source>
        <strain evidence="7">Acra3RX</strain>
        <tissue evidence="7">Leaf</tissue>
    </source>
</reference>
<evidence type="ECO:0000256" key="2">
    <source>
        <dbReference type="ARBA" id="ARBA00023015"/>
    </source>
</evidence>
<keyword evidence="8" id="KW-1185">Reference proteome</keyword>
<dbReference type="InterPro" id="IPR005202">
    <property type="entry name" value="TF_GRAS"/>
</dbReference>
<dbReference type="Pfam" id="PF03514">
    <property type="entry name" value="GRAS"/>
    <property type="match status" value="1"/>
</dbReference>
<feature type="region of interest" description="Leucine repeat II (LRII)" evidence="5">
    <location>
        <begin position="442"/>
        <end position="474"/>
    </location>
</feature>
<feature type="compositionally biased region" description="Polar residues" evidence="6">
    <location>
        <begin position="255"/>
        <end position="268"/>
    </location>
</feature>
<name>A0AAE1NC86_9FABA</name>
<keyword evidence="4" id="KW-0539">Nucleus</keyword>
<accession>A0AAE1NC86</accession>
<feature type="region of interest" description="Disordered" evidence="6">
    <location>
        <begin position="182"/>
        <end position="233"/>
    </location>
</feature>
<feature type="region of interest" description="Disordered" evidence="6">
    <location>
        <begin position="73"/>
        <end position="99"/>
    </location>
</feature>
<evidence type="ECO:0000256" key="3">
    <source>
        <dbReference type="ARBA" id="ARBA00023163"/>
    </source>
</evidence>
<feature type="region of interest" description="VHIID" evidence="5">
    <location>
        <begin position="361"/>
        <end position="426"/>
    </location>
</feature>
<comment type="caution">
    <text evidence="7">The sequence shown here is derived from an EMBL/GenBank/DDBJ whole genome shotgun (WGS) entry which is preliminary data.</text>
</comment>
<feature type="region of interest" description="SAW" evidence="5">
    <location>
        <begin position="580"/>
        <end position="655"/>
    </location>
</feature>
<evidence type="ECO:0000256" key="4">
    <source>
        <dbReference type="ARBA" id="ARBA00023242"/>
    </source>
</evidence>
<comment type="caution">
    <text evidence="5">Lacks conserved residue(s) required for the propagation of feature annotation.</text>
</comment>
<feature type="region of interest" description="Disordered" evidence="6">
    <location>
        <begin position="253"/>
        <end position="276"/>
    </location>
</feature>
<feature type="compositionally biased region" description="Low complexity" evidence="6">
    <location>
        <begin position="147"/>
        <end position="162"/>
    </location>
</feature>
<organism evidence="7 8">
    <name type="scientific">Acacia crassicarpa</name>
    <name type="common">northern wattle</name>
    <dbReference type="NCBI Taxonomy" id="499986"/>
    <lineage>
        <taxon>Eukaryota</taxon>
        <taxon>Viridiplantae</taxon>
        <taxon>Streptophyta</taxon>
        <taxon>Embryophyta</taxon>
        <taxon>Tracheophyta</taxon>
        <taxon>Spermatophyta</taxon>
        <taxon>Magnoliopsida</taxon>
        <taxon>eudicotyledons</taxon>
        <taxon>Gunneridae</taxon>
        <taxon>Pentapetalae</taxon>
        <taxon>rosids</taxon>
        <taxon>fabids</taxon>
        <taxon>Fabales</taxon>
        <taxon>Fabaceae</taxon>
        <taxon>Caesalpinioideae</taxon>
        <taxon>mimosoid clade</taxon>
        <taxon>Acacieae</taxon>
        <taxon>Acacia</taxon>
    </lineage>
</organism>
<sequence length="657" mass="73164">MDDQDSEFYASLVSASAATQSSITPVRVMARNMFSGDAFLEEFDGSPDREDASLSSFSDRASVSGLIFGDGSVRSSSVSPANIESPVHSGTGSNEEFTESNKYSNNILRYISDILMDEEDDLESQPCMLKHCVALQAAEKSFYDVLTPSSSASPHHSGSYTSTDHSSEADWSSYLCPDPLTGTQECDSQPAGGEIHTSTSSGGREKRSHEIDDITNEEEGRGSKISAAYREDSEQSEVFDELLVFLGGTGPGVAQESSSKNVNLNSKGKANRSKKGANKGATVDLWTLLTQCAQAVANFDQRNANELLKQIRQHSSPFGDGIERLSHYLANGLEMRLAAGKPSLTPLDVNGVTAADMLRACKLYITASPFQRVTNFMSVGMIMNQVENGRSLHIIDFGINYGFQWPCLIHRVSTRSEGPIKIRITGIDFPQPGFRPTERLEETGKRLANYSRRFNVPFEYNCVAKKWETIQLKDLKLDPSEVTIVNCMYRMKNLPDETLEVDCPRDAVLKIIRKIKPSIFMHGIANGTYNAPFFLTRFKEALFHFSTLYDILEANVGREDPHRVVVEKEIFGRDAMNVIACEGAERVDRPETYKQWQARNQRAGFKQIYLDAERIKTAKEFVKTEYHKDFAVDVNGKWVLLGWKGRIVHALSCWMPA</sequence>
<comment type="subcellular location">
    <subcellularLocation>
        <location evidence="1">Nucleus</location>
    </subcellularLocation>
</comment>
<keyword evidence="3" id="KW-0804">Transcription</keyword>
<protein>
    <submittedName>
        <fullName evidence="7">Uncharacterized protein</fullName>
    </submittedName>
</protein>
<comment type="similarity">
    <text evidence="5">Belongs to the GRAS family.</text>
</comment>
<keyword evidence="2" id="KW-0805">Transcription regulation</keyword>
<feature type="short sequence motif" description="VHIID" evidence="5">
    <location>
        <begin position="392"/>
        <end position="396"/>
    </location>
</feature>
<evidence type="ECO:0000313" key="8">
    <source>
        <dbReference type="Proteomes" id="UP001293593"/>
    </source>
</evidence>
<evidence type="ECO:0000256" key="1">
    <source>
        <dbReference type="ARBA" id="ARBA00004123"/>
    </source>
</evidence>
<dbReference type="AlphaFoldDB" id="A0AAE1NC86"/>
<proteinExistence type="inferred from homology"/>
<dbReference type="GO" id="GO:0005634">
    <property type="term" value="C:nucleus"/>
    <property type="evidence" value="ECO:0007669"/>
    <property type="project" value="UniProtKB-SubCell"/>
</dbReference>
<evidence type="ECO:0000256" key="5">
    <source>
        <dbReference type="PROSITE-ProRule" id="PRU01191"/>
    </source>
</evidence>